<evidence type="ECO:0000256" key="6">
    <source>
        <dbReference type="PROSITE-ProRule" id="PRU00502"/>
    </source>
</evidence>
<dbReference type="GO" id="GO:0007265">
    <property type="term" value="P:Ras protein signal transduction"/>
    <property type="evidence" value="ECO:0007669"/>
    <property type="project" value="TreeGrafter"/>
</dbReference>
<comment type="caution">
    <text evidence="11">The sequence shown here is derived from an EMBL/GenBank/DDBJ whole genome shotgun (WGS) entry which is preliminary data.</text>
</comment>
<feature type="compositionally biased region" description="Polar residues" evidence="8">
    <location>
        <begin position="485"/>
        <end position="509"/>
    </location>
</feature>
<keyword evidence="12" id="KW-1185">Reference proteome</keyword>
<reference evidence="11" key="1">
    <citation type="submission" date="2020-06" db="EMBL/GenBank/DDBJ databases">
        <authorList>
            <consortium name="Plant Systems Biology data submission"/>
        </authorList>
    </citation>
    <scope>NUCLEOTIDE SEQUENCE</scope>
    <source>
        <strain evidence="11">D6</strain>
    </source>
</reference>
<comment type="pathway">
    <text evidence="1">Protein modification; protein ubiquitination.</text>
</comment>
<feature type="coiled-coil region" evidence="7">
    <location>
        <begin position="597"/>
        <end position="685"/>
    </location>
</feature>
<dbReference type="SMART" id="SM00184">
    <property type="entry name" value="RING"/>
    <property type="match status" value="1"/>
</dbReference>
<dbReference type="CDD" id="cd16457">
    <property type="entry name" value="RING-H2_BRAP2"/>
    <property type="match status" value="1"/>
</dbReference>
<dbReference type="InterPro" id="IPR024766">
    <property type="entry name" value="Znf_RING_H2"/>
</dbReference>
<feature type="compositionally biased region" description="Low complexity" evidence="8">
    <location>
        <begin position="722"/>
        <end position="732"/>
    </location>
</feature>
<protein>
    <submittedName>
        <fullName evidence="11">RING finger protein ETP1</fullName>
    </submittedName>
</protein>
<evidence type="ECO:0000256" key="8">
    <source>
        <dbReference type="SAM" id="MobiDB-lite"/>
    </source>
</evidence>
<dbReference type="Proteomes" id="UP001153069">
    <property type="component" value="Unassembled WGS sequence"/>
</dbReference>
<dbReference type="Gene3D" id="3.30.40.10">
    <property type="entry name" value="Zinc/RING finger domain, C3HC4 (zinc finger)"/>
    <property type="match status" value="2"/>
</dbReference>
<dbReference type="PROSITE" id="PS50271">
    <property type="entry name" value="ZF_UBP"/>
    <property type="match status" value="1"/>
</dbReference>
<keyword evidence="3 6" id="KW-0863">Zinc-finger</keyword>
<dbReference type="AlphaFoldDB" id="A0A9N8HBE2"/>
<gene>
    <name evidence="11" type="ORF">SEMRO_180_G078610.1</name>
</gene>
<feature type="compositionally biased region" description="Polar residues" evidence="8">
    <location>
        <begin position="237"/>
        <end position="246"/>
    </location>
</feature>
<dbReference type="GO" id="GO:0016567">
    <property type="term" value="P:protein ubiquitination"/>
    <property type="evidence" value="ECO:0007669"/>
    <property type="project" value="TreeGrafter"/>
</dbReference>
<proteinExistence type="predicted"/>
<evidence type="ECO:0000256" key="4">
    <source>
        <dbReference type="ARBA" id="ARBA00022786"/>
    </source>
</evidence>
<accession>A0A9N8HBE2</accession>
<evidence type="ECO:0000256" key="7">
    <source>
        <dbReference type="SAM" id="Coils"/>
    </source>
</evidence>
<organism evidence="11 12">
    <name type="scientific">Seminavis robusta</name>
    <dbReference type="NCBI Taxonomy" id="568900"/>
    <lineage>
        <taxon>Eukaryota</taxon>
        <taxon>Sar</taxon>
        <taxon>Stramenopiles</taxon>
        <taxon>Ochrophyta</taxon>
        <taxon>Bacillariophyta</taxon>
        <taxon>Bacillariophyceae</taxon>
        <taxon>Bacillariophycidae</taxon>
        <taxon>Naviculales</taxon>
        <taxon>Naviculaceae</taxon>
        <taxon>Seminavis</taxon>
    </lineage>
</organism>
<evidence type="ECO:0000256" key="2">
    <source>
        <dbReference type="ARBA" id="ARBA00022723"/>
    </source>
</evidence>
<dbReference type="Gene3D" id="6.10.250.3110">
    <property type="match status" value="1"/>
</dbReference>
<feature type="region of interest" description="Disordered" evidence="8">
    <location>
        <begin position="482"/>
        <end position="511"/>
    </location>
</feature>
<dbReference type="GO" id="GO:0061630">
    <property type="term" value="F:ubiquitin protein ligase activity"/>
    <property type="evidence" value="ECO:0007669"/>
    <property type="project" value="TreeGrafter"/>
</dbReference>
<feature type="compositionally biased region" description="Polar residues" evidence="8">
    <location>
        <begin position="15"/>
        <end position="37"/>
    </location>
</feature>
<evidence type="ECO:0000259" key="10">
    <source>
        <dbReference type="PROSITE" id="PS50271"/>
    </source>
</evidence>
<dbReference type="InterPro" id="IPR001607">
    <property type="entry name" value="Znf_UBP"/>
</dbReference>
<sequence>MTTTSDEDPPAYEDASSSIDVAESSVTQLNGSSSAPPTTKLWKKKKTKNGVNSKNNKKPMVPPPEPRKHSLIRKRSLTFGNPALGTYHGCVYTLDEVGQDLLGASRPIIEGAESVERVVAMVDVPPEEVPEGVLNLAQSHRPFLYHVRIVIAEETEDFHMNGQAANNENDKNNHHKNGQGINGDNNKAMESLGGGQEETKEGAFHLRQNSNEPTVATSSLLEVSAAENAASILAADDTQQQSTSNNHDIHKTENGVKESQQQDNHTSDSNNHHHKNSRVSSTRSYLVLLELCSVDAAEAFVEDLHGKPYTSLDPTQKCSVHQVLALTGEDGVSLLSPFFAPPAKTATKVAKPSNSSKISVPPAPIVEDYNCAVCLEHINFTEEDDNAGESSSTPSSILTTVCNHTFHLNCLLQWQDSPCPVCRYDHSGLNEALSQCNVCGRTEHNYVCLICGVVSCGGPPIRNTTPGTTDSSADNALEQRMCGMASSSSPRQQQEQLPPIDNSRQLSQSHARKHYDDTLHAYALDTDTQHVWDFAGQGYVHRLLQNKEDGKLVEVHDPTNLSSNERSLNPGLSDTQEGEVVHRKLEGFASQYYTLLKSQLEQQRTYYQGRLQELRRESLMRKKAQTSDLIHALKQEKAQLSRRLGSLKTRHNKVVDDIAFLKNMNESLEANKEPFKRKVRDAQRQRNDARDQIQQCIPVLEEKVTQLMLQLTGETAFEEDGAASNVDASAAATGTTNPKTLKHSDSSQSDDRKPAARR</sequence>
<dbReference type="InterPro" id="IPR047243">
    <property type="entry name" value="RING-H2_BRAP2"/>
</dbReference>
<dbReference type="Pfam" id="PF02148">
    <property type="entry name" value="zf-UBP"/>
    <property type="match status" value="1"/>
</dbReference>
<dbReference type="InterPro" id="IPR001841">
    <property type="entry name" value="Znf_RING"/>
</dbReference>
<feature type="region of interest" description="Disordered" evidence="8">
    <location>
        <begin position="1"/>
        <end position="68"/>
    </location>
</feature>
<dbReference type="SMART" id="SM00290">
    <property type="entry name" value="ZnF_UBP"/>
    <property type="match status" value="1"/>
</dbReference>
<dbReference type="PROSITE" id="PS50089">
    <property type="entry name" value="ZF_RING_2"/>
    <property type="match status" value="1"/>
</dbReference>
<keyword evidence="7" id="KW-0175">Coiled coil</keyword>
<feature type="compositionally biased region" description="Acidic residues" evidence="8">
    <location>
        <begin position="1"/>
        <end position="11"/>
    </location>
</feature>
<dbReference type="SUPFAM" id="SSF57850">
    <property type="entry name" value="RING/U-box"/>
    <property type="match status" value="2"/>
</dbReference>
<feature type="domain" description="UBP-type" evidence="10">
    <location>
        <begin position="417"/>
        <end position="559"/>
    </location>
</feature>
<feature type="compositionally biased region" description="Basic and acidic residues" evidence="8">
    <location>
        <begin position="247"/>
        <end position="256"/>
    </location>
</feature>
<dbReference type="GO" id="GO:0005737">
    <property type="term" value="C:cytoplasm"/>
    <property type="evidence" value="ECO:0007669"/>
    <property type="project" value="TreeGrafter"/>
</dbReference>
<evidence type="ECO:0000259" key="9">
    <source>
        <dbReference type="PROSITE" id="PS50089"/>
    </source>
</evidence>
<dbReference type="OrthoDB" id="273556at2759"/>
<name>A0A9N8HBE2_9STRA</name>
<evidence type="ECO:0000256" key="3">
    <source>
        <dbReference type="ARBA" id="ARBA00022771"/>
    </source>
</evidence>
<keyword evidence="4" id="KW-0833">Ubl conjugation pathway</keyword>
<keyword evidence="2" id="KW-0479">Metal-binding</keyword>
<feature type="compositionally biased region" description="Basic and acidic residues" evidence="8">
    <location>
        <begin position="742"/>
        <end position="758"/>
    </location>
</feature>
<feature type="region of interest" description="Disordered" evidence="8">
    <location>
        <begin position="235"/>
        <end position="279"/>
    </location>
</feature>
<feature type="domain" description="RING-type" evidence="9">
    <location>
        <begin position="371"/>
        <end position="423"/>
    </location>
</feature>
<feature type="region of interest" description="Disordered" evidence="8">
    <location>
        <begin position="720"/>
        <end position="758"/>
    </location>
</feature>
<evidence type="ECO:0000313" key="12">
    <source>
        <dbReference type="Proteomes" id="UP001153069"/>
    </source>
</evidence>
<keyword evidence="5" id="KW-0862">Zinc</keyword>
<feature type="region of interest" description="Disordered" evidence="8">
    <location>
        <begin position="162"/>
        <end position="200"/>
    </location>
</feature>
<evidence type="ECO:0000256" key="1">
    <source>
        <dbReference type="ARBA" id="ARBA00004906"/>
    </source>
</evidence>
<dbReference type="Pfam" id="PF12678">
    <property type="entry name" value="zf-rbx1"/>
    <property type="match status" value="1"/>
</dbReference>
<dbReference type="InterPro" id="IPR013083">
    <property type="entry name" value="Znf_RING/FYVE/PHD"/>
</dbReference>
<dbReference type="EMBL" id="CAICTM010000179">
    <property type="protein sequence ID" value="CAB9503908.1"/>
    <property type="molecule type" value="Genomic_DNA"/>
</dbReference>
<evidence type="ECO:0000256" key="5">
    <source>
        <dbReference type="ARBA" id="ARBA00022833"/>
    </source>
</evidence>
<dbReference type="GO" id="GO:0008270">
    <property type="term" value="F:zinc ion binding"/>
    <property type="evidence" value="ECO:0007669"/>
    <property type="project" value="UniProtKB-KW"/>
</dbReference>
<evidence type="ECO:0000313" key="11">
    <source>
        <dbReference type="EMBL" id="CAB9503908.1"/>
    </source>
</evidence>
<dbReference type="PANTHER" id="PTHR24007:SF7">
    <property type="entry name" value="BRCA1-ASSOCIATED PROTEIN"/>
    <property type="match status" value="1"/>
</dbReference>
<dbReference type="PANTHER" id="PTHR24007">
    <property type="entry name" value="BRCA1-ASSOCIATED PROTEIN"/>
    <property type="match status" value="1"/>
</dbReference>